<dbReference type="EMBL" id="JAJEWP010000001">
    <property type="protein sequence ID" value="MCC2616124.1"/>
    <property type="molecule type" value="Genomic_DNA"/>
</dbReference>
<comment type="caution">
    <text evidence="2">The sequence shown here is derived from an EMBL/GenBank/DDBJ whole genome shotgun (WGS) entry which is preliminary data.</text>
</comment>
<dbReference type="SUPFAM" id="SSF81901">
    <property type="entry name" value="HCP-like"/>
    <property type="match status" value="1"/>
</dbReference>
<organism evidence="2 3">
    <name type="scientific">Fluctibacter halophilus</name>
    <dbReference type="NCBI Taxonomy" id="226011"/>
    <lineage>
        <taxon>Bacteria</taxon>
        <taxon>Pseudomonadati</taxon>
        <taxon>Pseudomonadota</taxon>
        <taxon>Gammaproteobacteria</taxon>
        <taxon>Alteromonadales</taxon>
        <taxon>Alteromonadaceae</taxon>
        <taxon>Fluctibacter</taxon>
    </lineage>
</organism>
<evidence type="ECO:0000256" key="1">
    <source>
        <dbReference type="SAM" id="Phobius"/>
    </source>
</evidence>
<evidence type="ECO:0008006" key="4">
    <source>
        <dbReference type="Google" id="ProtNLM"/>
    </source>
</evidence>
<keyword evidence="3" id="KW-1185">Reference proteome</keyword>
<reference evidence="2 3" key="1">
    <citation type="submission" date="2021-10" db="EMBL/GenBank/DDBJ databases">
        <title>Draft genome of Aestuariibacter halophilus JC2043.</title>
        <authorList>
            <person name="Emsley S.A."/>
            <person name="Pfannmuller K.M."/>
            <person name="Ushijima B."/>
            <person name="Saw J.H."/>
            <person name="Videau P."/>
        </authorList>
    </citation>
    <scope>NUCLEOTIDE SEQUENCE [LARGE SCALE GENOMIC DNA]</scope>
    <source>
        <strain evidence="2 3">JC2043</strain>
    </source>
</reference>
<accession>A0ABS8G6A2</accession>
<evidence type="ECO:0000313" key="2">
    <source>
        <dbReference type="EMBL" id="MCC2616124.1"/>
    </source>
</evidence>
<dbReference type="InterPro" id="IPR011990">
    <property type="entry name" value="TPR-like_helical_dom_sf"/>
</dbReference>
<sequence length="418" mass="47000">MQCWQRLGISPTQDKTLIEKAYRDALAGIDALQHPQDIDALVQARDEALVQADALSQTKATADNTTTQSKRWTLNLVVWGAVVVSLGFIMFRFSSHVSETVAGRDTVDPALAQQRQACNSLELPVPGDALDSCIALADSGDVDAQKRLAWLYTQEGETQDWQQVFDWLQKAKHHDKLSRLISSVLLFVKGESEEDKVAGEQGIMQLSHEGFAPADAYLGVMYFLDRNTQPRFANPLWMLEKAHDADPSLVTVFELVRIYSNGFAGPANLDKARQVLQQAAKRTYPDNANDVAWFLATMDRNPLTPPEYPLTLIKPVIESPEYADNFAYVDTLAAAYAATGEFDKAEQIQHRAIALLKEAGEDEQWYADQSETFTERLSQYQNGERPVYYHFELDRDEFFDNLKGNIENWLLDKLGDQG</sequence>
<name>A0ABS8G6A2_9ALTE</name>
<dbReference type="Proteomes" id="UP001520878">
    <property type="component" value="Unassembled WGS sequence"/>
</dbReference>
<dbReference type="Gene3D" id="1.25.40.10">
    <property type="entry name" value="Tetratricopeptide repeat domain"/>
    <property type="match status" value="1"/>
</dbReference>
<dbReference type="RefSeq" id="WP_229158813.1">
    <property type="nucleotide sequence ID" value="NZ_JAJEWP010000001.1"/>
</dbReference>
<protein>
    <recommendedName>
        <fullName evidence="4">J domain-containing protein</fullName>
    </recommendedName>
</protein>
<keyword evidence="1" id="KW-0472">Membrane</keyword>
<keyword evidence="1" id="KW-0812">Transmembrane</keyword>
<keyword evidence="1" id="KW-1133">Transmembrane helix</keyword>
<proteinExistence type="predicted"/>
<evidence type="ECO:0000313" key="3">
    <source>
        <dbReference type="Proteomes" id="UP001520878"/>
    </source>
</evidence>
<feature type="transmembrane region" description="Helical" evidence="1">
    <location>
        <begin position="72"/>
        <end position="91"/>
    </location>
</feature>
<gene>
    <name evidence="2" type="ORF">LJ739_07725</name>
</gene>